<sequence length="283" mass="31897">MAASKRKTTPAQPEPQNSPPIPKNNPLVPSPECTPKLSNNLRALKEGLYILEREFMEFRERTLTILHQCTNDNRQPVEEIYSMVRQHKDEIGELQQAMRELEEDKQSLRTALRTVTEELAIFTQSSPTLMLHKETKRAKEDPCSVQPPTPLPLPYPLSSPTLSKAMEQISNENFQGVKHILIHTGTNDLMGHNKIVPHMLKEIAMKATTEFPAARNIKDTALDRNSAMPQIKTRSTNSQAKLPWNPHNTKTYVHTGPSLSRGPSPALAQYSPPLQAPQGHDNW</sequence>
<feature type="coiled-coil region" evidence="1">
    <location>
        <begin position="84"/>
        <end position="118"/>
    </location>
</feature>
<dbReference type="OrthoDB" id="10056446at2759"/>
<keyword evidence="1" id="KW-0175">Coiled coil</keyword>
<feature type="region of interest" description="Disordered" evidence="2">
    <location>
        <begin position="226"/>
        <end position="283"/>
    </location>
</feature>
<accession>A0A9Q1FY83</accession>
<evidence type="ECO:0000256" key="1">
    <source>
        <dbReference type="SAM" id="Coils"/>
    </source>
</evidence>
<name>A0A9Q1FY83_SYNKA</name>
<dbReference type="EMBL" id="JAINUF010000003">
    <property type="protein sequence ID" value="KAJ8369592.1"/>
    <property type="molecule type" value="Genomic_DNA"/>
</dbReference>
<feature type="compositionally biased region" description="Polar residues" evidence="2">
    <location>
        <begin position="232"/>
        <end position="252"/>
    </location>
</feature>
<evidence type="ECO:0000256" key="2">
    <source>
        <dbReference type="SAM" id="MobiDB-lite"/>
    </source>
</evidence>
<evidence type="ECO:0000313" key="4">
    <source>
        <dbReference type="Proteomes" id="UP001152622"/>
    </source>
</evidence>
<keyword evidence="4" id="KW-1185">Reference proteome</keyword>
<feature type="compositionally biased region" description="Pro residues" evidence="2">
    <location>
        <begin position="12"/>
        <end position="23"/>
    </location>
</feature>
<gene>
    <name evidence="3" type="ORF">SKAU_G00096200</name>
</gene>
<organism evidence="3 4">
    <name type="scientific">Synaphobranchus kaupii</name>
    <name type="common">Kaup's arrowtooth eel</name>
    <dbReference type="NCBI Taxonomy" id="118154"/>
    <lineage>
        <taxon>Eukaryota</taxon>
        <taxon>Metazoa</taxon>
        <taxon>Chordata</taxon>
        <taxon>Craniata</taxon>
        <taxon>Vertebrata</taxon>
        <taxon>Euteleostomi</taxon>
        <taxon>Actinopterygii</taxon>
        <taxon>Neopterygii</taxon>
        <taxon>Teleostei</taxon>
        <taxon>Anguilliformes</taxon>
        <taxon>Synaphobranchidae</taxon>
        <taxon>Synaphobranchus</taxon>
    </lineage>
</organism>
<feature type="region of interest" description="Disordered" evidence="2">
    <location>
        <begin position="1"/>
        <end position="32"/>
    </location>
</feature>
<dbReference type="Proteomes" id="UP001152622">
    <property type="component" value="Chromosome 3"/>
</dbReference>
<dbReference type="AlphaFoldDB" id="A0A9Q1FY83"/>
<comment type="caution">
    <text evidence="3">The sequence shown here is derived from an EMBL/GenBank/DDBJ whole genome shotgun (WGS) entry which is preliminary data.</text>
</comment>
<protein>
    <submittedName>
        <fullName evidence="3">Uncharacterized protein</fullName>
    </submittedName>
</protein>
<proteinExistence type="predicted"/>
<reference evidence="3" key="1">
    <citation type="journal article" date="2023" name="Science">
        <title>Genome structures resolve the early diversification of teleost fishes.</title>
        <authorList>
            <person name="Parey E."/>
            <person name="Louis A."/>
            <person name="Montfort J."/>
            <person name="Bouchez O."/>
            <person name="Roques C."/>
            <person name="Iampietro C."/>
            <person name="Lluch J."/>
            <person name="Castinel A."/>
            <person name="Donnadieu C."/>
            <person name="Desvignes T."/>
            <person name="Floi Bucao C."/>
            <person name="Jouanno E."/>
            <person name="Wen M."/>
            <person name="Mejri S."/>
            <person name="Dirks R."/>
            <person name="Jansen H."/>
            <person name="Henkel C."/>
            <person name="Chen W.J."/>
            <person name="Zahm M."/>
            <person name="Cabau C."/>
            <person name="Klopp C."/>
            <person name="Thompson A.W."/>
            <person name="Robinson-Rechavi M."/>
            <person name="Braasch I."/>
            <person name="Lecointre G."/>
            <person name="Bobe J."/>
            <person name="Postlethwait J.H."/>
            <person name="Berthelot C."/>
            <person name="Roest Crollius H."/>
            <person name="Guiguen Y."/>
        </authorList>
    </citation>
    <scope>NUCLEOTIDE SEQUENCE</scope>
    <source>
        <strain evidence="3">WJC10195</strain>
    </source>
</reference>
<evidence type="ECO:0000313" key="3">
    <source>
        <dbReference type="EMBL" id="KAJ8369592.1"/>
    </source>
</evidence>